<dbReference type="EMBL" id="JABCKI010005714">
    <property type="protein sequence ID" value="KAG5639772.1"/>
    <property type="molecule type" value="Genomic_DNA"/>
</dbReference>
<comment type="similarity">
    <text evidence="3 9">Belongs to the SYF2 family.</text>
</comment>
<feature type="compositionally biased region" description="Basic and acidic residues" evidence="10">
    <location>
        <begin position="94"/>
        <end position="116"/>
    </location>
</feature>
<name>A0A9P7G2S1_9AGAR</name>
<evidence type="ECO:0000313" key="12">
    <source>
        <dbReference type="Proteomes" id="UP000717328"/>
    </source>
</evidence>
<accession>A0A9P7G2S1</accession>
<evidence type="ECO:0000256" key="6">
    <source>
        <dbReference type="ARBA" id="ARBA00022728"/>
    </source>
</evidence>
<feature type="compositionally biased region" description="Basic residues" evidence="10">
    <location>
        <begin position="1"/>
        <end position="11"/>
    </location>
</feature>
<comment type="caution">
    <text evidence="11">The sequence shown here is derived from an EMBL/GenBank/DDBJ whole genome shotgun (WGS) entry which is preliminary data.</text>
</comment>
<evidence type="ECO:0000256" key="9">
    <source>
        <dbReference type="RuleBase" id="RU367148"/>
    </source>
</evidence>
<feature type="compositionally biased region" description="Acidic residues" evidence="10">
    <location>
        <begin position="83"/>
        <end position="93"/>
    </location>
</feature>
<evidence type="ECO:0000313" key="11">
    <source>
        <dbReference type="EMBL" id="KAG5639772.1"/>
    </source>
</evidence>
<keyword evidence="6 9" id="KW-0747">Spliceosome</keyword>
<keyword evidence="5 9" id="KW-0507">mRNA processing</keyword>
<evidence type="ECO:0000256" key="1">
    <source>
        <dbReference type="ARBA" id="ARBA00003777"/>
    </source>
</evidence>
<feature type="region of interest" description="Disordered" evidence="10">
    <location>
        <begin position="1"/>
        <end position="144"/>
    </location>
</feature>
<evidence type="ECO:0000256" key="8">
    <source>
        <dbReference type="ARBA" id="ARBA00023242"/>
    </source>
</evidence>
<sequence length="350" mass="39483">MPPTRASKRTKKVAEKVPTPEPEQQQQPQQEETEAPPPEDAEASGVVAMVEDVAEAAVEFVEKMDGIEEDGSAESRAGSSEEVANDQDTDEPMEESKEGAPRLTMEERKAKMEQLRKKIAASARANRASLVEESAKAKITARDAARLERQRKLAETLRSKAEAEENGEDIERAKNWEWTIEENENWEKKLARKARRADFEFHDDAHAARRRYKKDLDHIKPDLVAYNKQKEIAMGLAPGSLVGFNPAAGSSQLTPTSQEQQLAAANLYRDANTLIYGDSKPSEDAIDRVVSKLNQDFDKKGKFSRKRLNEDEGDITYINEHNRVFNKKIARYYDKYTAEIRASFERGTAL</sequence>
<evidence type="ECO:0000256" key="2">
    <source>
        <dbReference type="ARBA" id="ARBA00004123"/>
    </source>
</evidence>
<gene>
    <name evidence="11" type="ORF">H0H81_000052</name>
</gene>
<keyword evidence="8 9" id="KW-0539">Nucleus</keyword>
<comment type="subunit">
    <text evidence="9">May be part of a spliceosome complex.</text>
</comment>
<evidence type="ECO:0000256" key="3">
    <source>
        <dbReference type="ARBA" id="ARBA00010028"/>
    </source>
</evidence>
<dbReference type="InterPro" id="IPR013260">
    <property type="entry name" value="mRNA_splic_SYF2"/>
</dbReference>
<dbReference type="OrthoDB" id="199717at2759"/>
<dbReference type="PANTHER" id="PTHR13264">
    <property type="entry name" value="GCIP-INTERACTING PROTEIN P29"/>
    <property type="match status" value="1"/>
</dbReference>
<evidence type="ECO:0000256" key="5">
    <source>
        <dbReference type="ARBA" id="ARBA00022664"/>
    </source>
</evidence>
<dbReference type="GO" id="GO:0000398">
    <property type="term" value="P:mRNA splicing, via spliceosome"/>
    <property type="evidence" value="ECO:0007669"/>
    <property type="project" value="UniProtKB-UniRule"/>
</dbReference>
<reference evidence="11" key="2">
    <citation type="submission" date="2021-10" db="EMBL/GenBank/DDBJ databases">
        <title>Phylogenomics reveals ancestral predisposition of the termite-cultivated fungus Termitomyces towards a domesticated lifestyle.</title>
        <authorList>
            <person name="Auxier B."/>
            <person name="Grum-Grzhimaylo A."/>
            <person name="Cardenas M.E."/>
            <person name="Lodge J.D."/>
            <person name="Laessoe T."/>
            <person name="Pedersen O."/>
            <person name="Smith M.E."/>
            <person name="Kuyper T.W."/>
            <person name="Franco-Molano E.A."/>
            <person name="Baroni T.J."/>
            <person name="Aanen D.K."/>
        </authorList>
    </citation>
    <scope>NUCLEOTIDE SEQUENCE</scope>
    <source>
        <strain evidence="11">D49</strain>
    </source>
</reference>
<feature type="compositionally biased region" description="Basic and acidic residues" evidence="10">
    <location>
        <begin position="133"/>
        <end position="144"/>
    </location>
</feature>
<keyword evidence="7 9" id="KW-0508">mRNA splicing</keyword>
<organism evidence="11 12">
    <name type="scientific">Sphagnurus paluster</name>
    <dbReference type="NCBI Taxonomy" id="117069"/>
    <lineage>
        <taxon>Eukaryota</taxon>
        <taxon>Fungi</taxon>
        <taxon>Dikarya</taxon>
        <taxon>Basidiomycota</taxon>
        <taxon>Agaricomycotina</taxon>
        <taxon>Agaricomycetes</taxon>
        <taxon>Agaricomycetidae</taxon>
        <taxon>Agaricales</taxon>
        <taxon>Tricholomatineae</taxon>
        <taxon>Lyophyllaceae</taxon>
        <taxon>Sphagnurus</taxon>
    </lineage>
</organism>
<reference evidence="11" key="1">
    <citation type="submission" date="2021-02" db="EMBL/GenBank/DDBJ databases">
        <authorList>
            <person name="Nieuwenhuis M."/>
            <person name="Van De Peppel L.J.J."/>
        </authorList>
    </citation>
    <scope>NUCLEOTIDE SEQUENCE</scope>
    <source>
        <strain evidence="11">D49</strain>
    </source>
</reference>
<evidence type="ECO:0000256" key="4">
    <source>
        <dbReference type="ARBA" id="ARBA00014745"/>
    </source>
</evidence>
<comment type="function">
    <text evidence="1 9">Involved in pre-mRNA splicing.</text>
</comment>
<proteinExistence type="inferred from homology"/>
<feature type="compositionally biased region" description="Low complexity" evidence="10">
    <location>
        <begin position="46"/>
        <end position="59"/>
    </location>
</feature>
<dbReference type="Proteomes" id="UP000717328">
    <property type="component" value="Unassembled WGS sequence"/>
</dbReference>
<dbReference type="PANTHER" id="PTHR13264:SF5">
    <property type="entry name" value="PRE-MRNA-SPLICING FACTOR SYF2"/>
    <property type="match status" value="1"/>
</dbReference>
<dbReference type="Pfam" id="PF08231">
    <property type="entry name" value="SYF2"/>
    <property type="match status" value="1"/>
</dbReference>
<dbReference type="AlphaFoldDB" id="A0A9P7G2S1"/>
<keyword evidence="12" id="KW-1185">Reference proteome</keyword>
<feature type="compositionally biased region" description="Acidic residues" evidence="10">
    <location>
        <begin position="31"/>
        <end position="42"/>
    </location>
</feature>
<comment type="subcellular location">
    <subcellularLocation>
        <location evidence="2 9">Nucleus</location>
    </subcellularLocation>
</comment>
<evidence type="ECO:0000256" key="7">
    <source>
        <dbReference type="ARBA" id="ARBA00023187"/>
    </source>
</evidence>
<dbReference type="GO" id="GO:0071014">
    <property type="term" value="C:post-mRNA release spliceosomal complex"/>
    <property type="evidence" value="ECO:0007669"/>
    <property type="project" value="TreeGrafter"/>
</dbReference>
<evidence type="ECO:0000256" key="10">
    <source>
        <dbReference type="SAM" id="MobiDB-lite"/>
    </source>
</evidence>
<protein>
    <recommendedName>
        <fullName evidence="4 9">Pre-mRNA-splicing factor SYF2</fullName>
    </recommendedName>
</protein>
<dbReference type="GO" id="GO:0071013">
    <property type="term" value="C:catalytic step 2 spliceosome"/>
    <property type="evidence" value="ECO:0007669"/>
    <property type="project" value="TreeGrafter"/>
</dbReference>
<dbReference type="GO" id="GO:0000974">
    <property type="term" value="C:Prp19 complex"/>
    <property type="evidence" value="ECO:0007669"/>
    <property type="project" value="TreeGrafter"/>
</dbReference>